<comment type="caution">
    <text evidence="1">The sequence shown here is derived from an EMBL/GenBank/DDBJ whole genome shotgun (WGS) entry which is preliminary data.</text>
</comment>
<dbReference type="Proteomes" id="UP000297654">
    <property type="component" value="Unassembled WGS sequence"/>
</dbReference>
<keyword evidence="2" id="KW-1185">Reference proteome</keyword>
<name>A0A1H8A2R4_9MICO</name>
<sequence length="257" mass="27060">MTRSWYGNSARQAVPSAVAAALGTEPASRHNPVESVIRVFDLPAITWTLTAVLLLSACFYVVQATRSHQITNRVNHALSALMNVVMASMLWPLGATTMLVQIAVLAGAALWFVLQAVARPELRSLCPSSQDRLKCVYHSISMASAALMVAMMMGHVASAGQGILTQSHTALASAHHAMATAAPSTGGLKLEAAPLVAIALTTLFGTAAVVFIVLQVRRQLSKTPRRNSAHRSHSVPAEHGFEALGAAAMAVMFAAMA</sequence>
<dbReference type="EMBL" id="SOFF01000031">
    <property type="protein sequence ID" value="TFB88364.1"/>
    <property type="molecule type" value="Genomic_DNA"/>
</dbReference>
<reference evidence="1 2" key="1">
    <citation type="submission" date="2019-03" db="EMBL/GenBank/DDBJ databases">
        <title>Genomics of glacier-inhabiting Cryobacterium strains.</title>
        <authorList>
            <person name="Liu Q."/>
            <person name="Xin Y.-H."/>
        </authorList>
    </citation>
    <scope>NUCLEOTIDE SEQUENCE [LARGE SCALE GENOMIC DNA]</scope>
    <source>
        <strain evidence="1 2">Hh15</strain>
    </source>
</reference>
<organism evidence="1 2">
    <name type="scientific">Cryobacterium luteum</name>
    <dbReference type="NCBI Taxonomy" id="1424661"/>
    <lineage>
        <taxon>Bacteria</taxon>
        <taxon>Bacillati</taxon>
        <taxon>Actinomycetota</taxon>
        <taxon>Actinomycetes</taxon>
        <taxon>Micrococcales</taxon>
        <taxon>Microbacteriaceae</taxon>
        <taxon>Cryobacterium</taxon>
    </lineage>
</organism>
<accession>A0A1H8A2R4</accession>
<dbReference type="AlphaFoldDB" id="A0A1H8A2R4"/>
<evidence type="ECO:0000313" key="1">
    <source>
        <dbReference type="EMBL" id="TFB88364.1"/>
    </source>
</evidence>
<protein>
    <submittedName>
        <fullName evidence="1">DUF5134 domain-containing protein</fullName>
    </submittedName>
</protein>
<dbReference type="OrthoDB" id="4942406at2"/>
<evidence type="ECO:0000313" key="2">
    <source>
        <dbReference type="Proteomes" id="UP000297654"/>
    </source>
</evidence>
<dbReference type="InterPro" id="IPR033458">
    <property type="entry name" value="DUF5134"/>
</dbReference>
<dbReference type="Pfam" id="PF17197">
    <property type="entry name" value="DUF5134"/>
    <property type="match status" value="1"/>
</dbReference>
<proteinExistence type="predicted"/>
<gene>
    <name evidence="1" type="ORF">E3O10_11125</name>
</gene>